<accession>C7MNE1</accession>
<name>C7MNE1_CRYCD</name>
<gene>
    <name evidence="1" type="ordered locus">Ccur_07250</name>
</gene>
<organism evidence="1 2">
    <name type="scientific">Cryptobacterium curtum (strain ATCC 700683 / DSM 15641 / CCUG 43107 / 12-3)</name>
    <dbReference type="NCBI Taxonomy" id="469378"/>
    <lineage>
        <taxon>Bacteria</taxon>
        <taxon>Bacillati</taxon>
        <taxon>Actinomycetota</taxon>
        <taxon>Coriobacteriia</taxon>
        <taxon>Eggerthellales</taxon>
        <taxon>Eggerthellaceae</taxon>
        <taxon>Cryptobacterium</taxon>
    </lineage>
</organism>
<dbReference type="InterPro" id="IPR037232">
    <property type="entry name" value="NADH_quin_OxRdtase_su_C/D-like"/>
</dbReference>
<dbReference type="AlphaFoldDB" id="C7MNE1"/>
<evidence type="ECO:0008006" key="3">
    <source>
        <dbReference type="Google" id="ProtNLM"/>
    </source>
</evidence>
<dbReference type="eggNOG" id="COG0852">
    <property type="taxonomic scope" value="Bacteria"/>
</dbReference>
<dbReference type="HOGENOM" id="CLU_145298_0_0_11"/>
<keyword evidence="2" id="KW-1185">Reference proteome</keyword>
<evidence type="ECO:0000313" key="1">
    <source>
        <dbReference type="EMBL" id="ACU94431.1"/>
    </source>
</evidence>
<dbReference type="Proteomes" id="UP000000954">
    <property type="component" value="Chromosome"/>
</dbReference>
<sequence length="148" mass="16341">MKQTFEDITIDQIVDLAAQKKEAGARAVQIHCTNTEEGVLVTYTFCHDGVDDVYENYQVHGVTPDTPLPSLQGMYLGLFPFENEAVDLFGLRVEGMVLDFAGRFYDLVEKAPMTVITPAQKAAREKAARLAKAKEARAARETASKEGE</sequence>
<dbReference type="STRING" id="469378.Ccur_07250"/>
<dbReference type="OrthoDB" id="3178054at2"/>
<proteinExistence type="predicted"/>
<dbReference type="KEGG" id="ccu:Ccur_07250"/>
<dbReference type="RefSeq" id="WP_012803119.1">
    <property type="nucleotide sequence ID" value="NC_013170.1"/>
</dbReference>
<dbReference type="SUPFAM" id="SSF143243">
    <property type="entry name" value="Nqo5-like"/>
    <property type="match status" value="1"/>
</dbReference>
<reference evidence="1 2" key="1">
    <citation type="journal article" date="2009" name="Stand. Genomic Sci.">
        <title>Complete genome sequence of Cryptobacterium curtum type strain (12-3).</title>
        <authorList>
            <person name="Mavrommatis K."/>
            <person name="Pukall R."/>
            <person name="Rohde C."/>
            <person name="Chen F."/>
            <person name="Sims D."/>
            <person name="Brettin T."/>
            <person name="Kuske C."/>
            <person name="Detter J.C."/>
            <person name="Han C."/>
            <person name="Lapidus A."/>
            <person name="Copeland A."/>
            <person name="Glavina Del Rio T."/>
            <person name="Nolan M."/>
            <person name="Lucas S."/>
            <person name="Tice H."/>
            <person name="Cheng J.F."/>
            <person name="Bruce D."/>
            <person name="Goodwin L."/>
            <person name="Pitluck S."/>
            <person name="Ovchinnikova G."/>
            <person name="Pati A."/>
            <person name="Ivanova N."/>
            <person name="Chen A."/>
            <person name="Palaniappan K."/>
            <person name="Chain P."/>
            <person name="D'haeseleer P."/>
            <person name="Goker M."/>
            <person name="Bristow J."/>
            <person name="Eisen J.A."/>
            <person name="Markowitz V."/>
            <person name="Hugenholtz P."/>
            <person name="Rohde M."/>
            <person name="Klenk H.P."/>
            <person name="Kyrpides N.C."/>
        </authorList>
    </citation>
    <scope>NUCLEOTIDE SEQUENCE [LARGE SCALE GENOMIC DNA]</scope>
    <source>
        <strain evidence="2">ATCC 700683 / DSM 15641 / 12-3</strain>
    </source>
</reference>
<evidence type="ECO:0000313" key="2">
    <source>
        <dbReference type="Proteomes" id="UP000000954"/>
    </source>
</evidence>
<protein>
    <recommendedName>
        <fullName evidence="3">NADH:ubiquinone oxidoreductase 27 kD subunit</fullName>
    </recommendedName>
</protein>
<dbReference type="EMBL" id="CP001682">
    <property type="protein sequence ID" value="ACU94431.1"/>
    <property type="molecule type" value="Genomic_DNA"/>
</dbReference>